<dbReference type="RefSeq" id="WP_165120081.1">
    <property type="nucleotide sequence ID" value="NZ_JAAKZG010000010.1"/>
</dbReference>
<evidence type="ECO:0000259" key="1">
    <source>
        <dbReference type="Pfam" id="PF07756"/>
    </source>
</evidence>
<evidence type="ECO:0000259" key="2">
    <source>
        <dbReference type="Pfam" id="PF11972"/>
    </source>
</evidence>
<evidence type="ECO:0000313" key="3">
    <source>
        <dbReference type="EMBL" id="NGN43676.1"/>
    </source>
</evidence>
<name>A0A7C9RA56_9HYPH</name>
<reference evidence="3 4" key="1">
    <citation type="submission" date="2020-02" db="EMBL/GenBank/DDBJ databases">
        <title>Genome sequence of the type strain CGMCC 1.15528 of Mesorhizobium zhangyense.</title>
        <authorList>
            <person name="Gao J."/>
            <person name="Sun J."/>
        </authorList>
    </citation>
    <scope>NUCLEOTIDE SEQUENCE [LARGE SCALE GENOMIC DNA]</scope>
    <source>
        <strain evidence="3 4">CGMCC 1.15528</strain>
    </source>
</reference>
<dbReference type="Proteomes" id="UP000481252">
    <property type="component" value="Unassembled WGS sequence"/>
</dbReference>
<proteinExistence type="predicted"/>
<dbReference type="InterPro" id="IPR021068">
    <property type="entry name" value="HTH_DNA-bd"/>
</dbReference>
<keyword evidence="4" id="KW-1185">Reference proteome</keyword>
<evidence type="ECO:0000313" key="4">
    <source>
        <dbReference type="Proteomes" id="UP000481252"/>
    </source>
</evidence>
<dbReference type="Pfam" id="PF07756">
    <property type="entry name" value="DUF1612"/>
    <property type="match status" value="1"/>
</dbReference>
<accession>A0A7C9RA56</accession>
<comment type="caution">
    <text evidence="3">The sequence shown here is derived from an EMBL/GenBank/DDBJ whole genome shotgun (WGS) entry which is preliminary data.</text>
</comment>
<organism evidence="3 4">
    <name type="scientific">Mesorhizobium zhangyense</name>
    <dbReference type="NCBI Taxonomy" id="1776730"/>
    <lineage>
        <taxon>Bacteria</taxon>
        <taxon>Pseudomonadati</taxon>
        <taxon>Pseudomonadota</taxon>
        <taxon>Alphaproteobacteria</taxon>
        <taxon>Hyphomicrobiales</taxon>
        <taxon>Phyllobacteriaceae</taxon>
        <taxon>Mesorhizobium</taxon>
    </lineage>
</organism>
<feature type="domain" description="HTH DNA binding" evidence="2">
    <location>
        <begin position="320"/>
        <end position="373"/>
    </location>
</feature>
<dbReference type="AlphaFoldDB" id="A0A7C9RA56"/>
<dbReference type="InterPro" id="IPR011670">
    <property type="entry name" value="DUF1612"/>
</dbReference>
<gene>
    <name evidence="3" type="ORF">G6N74_21660</name>
</gene>
<sequence>MAYQFTPLSLERLLVPVTRAGEALTRLDERLARSPVREGWIGRMHFHDAVAALWVQGELVHIEDLVLHDARMDIRAPTHELTRAHSMLRTRRKILANKPDWALSRDGMRQLAGSGAMEEEPDDVVTLGGEGTPGAGPLDGFDDDEPSNRLAGEFATIDAVLERSSAVLDGLETKSRSLSAPERDSLIYDRDWNEGERLSEWNTVVAQTEGLPAVLRAAILSDAWSEIEVLQHASWLGPLFVAALLRQTAITTNHLACLNIGLRNIPIERRRSRDRTTRLLAFLDAIHQSALAGLKEHDRLMLAREQMERRLKNRRSSSNLPRLIEMVLARPLVSTTMIQSELKLTRQGVLNLVGELNLREITGRKRFQAWGVV</sequence>
<protein>
    <submittedName>
        <fullName evidence="3">DUF1612 domain-containing protein</fullName>
    </submittedName>
</protein>
<dbReference type="NCBIfam" id="NF040876">
    <property type="entry name" value="RHE_PE00001_fam"/>
    <property type="match status" value="1"/>
</dbReference>
<dbReference type="InterPro" id="IPR048017">
    <property type="entry name" value="Y4cF-like"/>
</dbReference>
<dbReference type="EMBL" id="JAAKZG010000010">
    <property type="protein sequence ID" value="NGN43676.1"/>
    <property type="molecule type" value="Genomic_DNA"/>
</dbReference>
<feature type="domain" description="DUF1612" evidence="1">
    <location>
        <begin position="186"/>
        <end position="312"/>
    </location>
</feature>
<dbReference type="Pfam" id="PF11972">
    <property type="entry name" value="HTH_13"/>
    <property type="match status" value="1"/>
</dbReference>